<evidence type="ECO:0000256" key="1">
    <source>
        <dbReference type="ARBA" id="ARBA00008142"/>
    </source>
</evidence>
<dbReference type="GO" id="GO:0005737">
    <property type="term" value="C:cytoplasm"/>
    <property type="evidence" value="ECO:0007669"/>
    <property type="project" value="UniProtKB-SubCell"/>
</dbReference>
<evidence type="ECO:0000259" key="16">
    <source>
        <dbReference type="SMART" id="SM00562"/>
    </source>
</evidence>
<gene>
    <name evidence="12" type="primary">ndk</name>
    <name evidence="17" type="ORF">SAMN05660742_10365</name>
</gene>
<dbReference type="GO" id="GO:0004550">
    <property type="term" value="F:nucleoside diphosphate kinase activity"/>
    <property type="evidence" value="ECO:0007669"/>
    <property type="project" value="UniProtKB-UniRule"/>
</dbReference>
<feature type="binding site" evidence="12 13">
    <location>
        <position position="58"/>
    </location>
    <ligand>
        <name>ATP</name>
        <dbReference type="ChEBI" id="CHEBI:30616"/>
    </ligand>
</feature>
<dbReference type="GO" id="GO:0006183">
    <property type="term" value="P:GTP biosynthetic process"/>
    <property type="evidence" value="ECO:0007669"/>
    <property type="project" value="UniProtKB-UniRule"/>
</dbReference>
<keyword evidence="6 12" id="KW-0479">Metal-binding</keyword>
<feature type="binding site" evidence="12 13">
    <location>
        <position position="103"/>
    </location>
    <ligand>
        <name>ATP</name>
        <dbReference type="ChEBI" id="CHEBI:30616"/>
    </ligand>
</feature>
<keyword evidence="12" id="KW-0597">Phosphoprotein</keyword>
<sequence length="139" mass="15368">MIENTLVLIKPDAFDKKYTGRILTCYEENGLKIKALKLLKMTPELAAKHYAEHIGKDFYDELVGFMTSAPLVAMVLTGENAIAKVRALNGATNPEKAAAGTIRKEYAQSVQHNAVHASDGLESAAREIHIFFNETEIFD</sequence>
<feature type="active site" description="Pros-phosphohistidine intermediate" evidence="12 13">
    <location>
        <position position="116"/>
    </location>
</feature>
<dbReference type="SMART" id="SM00562">
    <property type="entry name" value="NDK"/>
    <property type="match status" value="1"/>
</dbReference>
<dbReference type="GO" id="GO:0006241">
    <property type="term" value="P:CTP biosynthetic process"/>
    <property type="evidence" value="ECO:0007669"/>
    <property type="project" value="UniProtKB-UniRule"/>
</dbReference>
<evidence type="ECO:0000313" key="18">
    <source>
        <dbReference type="Proteomes" id="UP000199662"/>
    </source>
</evidence>
<evidence type="ECO:0000256" key="8">
    <source>
        <dbReference type="ARBA" id="ARBA00022777"/>
    </source>
</evidence>
<comment type="subunit">
    <text evidence="12">Homotetramer.</text>
</comment>
<feature type="binding site" evidence="12 13">
    <location>
        <position position="86"/>
    </location>
    <ligand>
        <name>ATP</name>
        <dbReference type="ChEBI" id="CHEBI:30616"/>
    </ligand>
</feature>
<dbReference type="PROSITE" id="PS00469">
    <property type="entry name" value="NDPK"/>
    <property type="match status" value="1"/>
</dbReference>
<dbReference type="InterPro" id="IPR036850">
    <property type="entry name" value="NDK-like_dom_sf"/>
</dbReference>
<dbReference type="Proteomes" id="UP000199662">
    <property type="component" value="Unassembled WGS sequence"/>
</dbReference>
<dbReference type="HAMAP" id="MF_00451">
    <property type="entry name" value="NDP_kinase"/>
    <property type="match status" value="1"/>
</dbReference>
<proteinExistence type="inferred from homology"/>
<evidence type="ECO:0000256" key="6">
    <source>
        <dbReference type="ARBA" id="ARBA00022723"/>
    </source>
</evidence>
<dbReference type="GO" id="GO:0005524">
    <property type="term" value="F:ATP binding"/>
    <property type="evidence" value="ECO:0007669"/>
    <property type="project" value="UniProtKB-UniRule"/>
</dbReference>
<dbReference type="STRING" id="84035.SAMN05660742_10365"/>
<evidence type="ECO:0000313" key="17">
    <source>
        <dbReference type="EMBL" id="SEJ07488.1"/>
    </source>
</evidence>
<keyword evidence="7 12" id="KW-0547">Nucleotide-binding</keyword>
<keyword evidence="10 12" id="KW-0460">Magnesium</keyword>
<evidence type="ECO:0000256" key="3">
    <source>
        <dbReference type="ARBA" id="ARBA00017632"/>
    </source>
</evidence>
<dbReference type="GO" id="GO:0006228">
    <property type="term" value="P:UTP biosynthetic process"/>
    <property type="evidence" value="ECO:0007669"/>
    <property type="project" value="UniProtKB-UniRule"/>
</dbReference>
<evidence type="ECO:0000256" key="7">
    <source>
        <dbReference type="ARBA" id="ARBA00022741"/>
    </source>
</evidence>
<dbReference type="Pfam" id="PF00334">
    <property type="entry name" value="NDK"/>
    <property type="match status" value="1"/>
</dbReference>
<evidence type="ECO:0000256" key="5">
    <source>
        <dbReference type="ARBA" id="ARBA00022679"/>
    </source>
</evidence>
<keyword evidence="5 12" id="KW-0808">Transferase</keyword>
<feature type="domain" description="Nucleoside diphosphate kinase-like" evidence="16">
    <location>
        <begin position="2"/>
        <end position="139"/>
    </location>
</feature>
<dbReference type="PRINTS" id="PR01243">
    <property type="entry name" value="NUCDPKINASE"/>
</dbReference>
<evidence type="ECO:0000256" key="13">
    <source>
        <dbReference type="PROSITE-ProRule" id="PRU00706"/>
    </source>
</evidence>
<comment type="cofactor">
    <cofactor evidence="12">
        <name>Mg(2+)</name>
        <dbReference type="ChEBI" id="CHEBI:18420"/>
    </cofactor>
</comment>
<dbReference type="EC" id="2.7.4.6" evidence="2 12"/>
<comment type="catalytic activity">
    <reaction evidence="12 15">
        <text>a 2'-deoxyribonucleoside 5'-diphosphate + ATP = a 2'-deoxyribonucleoside 5'-triphosphate + ADP</text>
        <dbReference type="Rhea" id="RHEA:44640"/>
        <dbReference type="ChEBI" id="CHEBI:30616"/>
        <dbReference type="ChEBI" id="CHEBI:61560"/>
        <dbReference type="ChEBI" id="CHEBI:73316"/>
        <dbReference type="ChEBI" id="CHEBI:456216"/>
        <dbReference type="EC" id="2.7.4.6"/>
    </reaction>
</comment>
<name>A0A1H6VS41_9FIRM</name>
<comment type="catalytic activity">
    <reaction evidence="12">
        <text>a ribonucleoside 5'-diphosphate + ATP = a ribonucleoside 5'-triphosphate + ADP</text>
        <dbReference type="Rhea" id="RHEA:18113"/>
        <dbReference type="ChEBI" id="CHEBI:30616"/>
        <dbReference type="ChEBI" id="CHEBI:57930"/>
        <dbReference type="ChEBI" id="CHEBI:61557"/>
        <dbReference type="ChEBI" id="CHEBI:456216"/>
        <dbReference type="EC" id="2.7.4.6"/>
    </reaction>
</comment>
<organism evidence="17 18">
    <name type="scientific">Propionispira arboris</name>
    <dbReference type="NCBI Taxonomy" id="84035"/>
    <lineage>
        <taxon>Bacteria</taxon>
        <taxon>Bacillati</taxon>
        <taxon>Bacillota</taxon>
        <taxon>Negativicutes</taxon>
        <taxon>Selenomonadales</taxon>
        <taxon>Selenomonadaceae</taxon>
        <taxon>Propionispira</taxon>
    </lineage>
</organism>
<evidence type="ECO:0000256" key="9">
    <source>
        <dbReference type="ARBA" id="ARBA00022840"/>
    </source>
</evidence>
<keyword evidence="9 12" id="KW-0067">ATP-binding</keyword>
<feature type="binding site" evidence="12 13">
    <location>
        <position position="113"/>
    </location>
    <ligand>
        <name>ATP</name>
        <dbReference type="ChEBI" id="CHEBI:30616"/>
    </ligand>
</feature>
<dbReference type="CDD" id="cd04413">
    <property type="entry name" value="NDPk_I"/>
    <property type="match status" value="1"/>
</dbReference>
<dbReference type="SUPFAM" id="SSF54919">
    <property type="entry name" value="Nucleoside diphosphate kinase, NDK"/>
    <property type="match status" value="1"/>
</dbReference>
<protein>
    <recommendedName>
        <fullName evidence="3 12">Nucleoside diphosphate kinase</fullName>
        <shortName evidence="12">NDK</shortName>
        <shortName evidence="12">NDP kinase</shortName>
        <ecNumber evidence="2 12">2.7.4.6</ecNumber>
    </recommendedName>
    <alternativeName>
        <fullName evidence="12">Nucleoside-2-P kinase</fullName>
    </alternativeName>
</protein>
<dbReference type="GO" id="GO:0046872">
    <property type="term" value="F:metal ion binding"/>
    <property type="evidence" value="ECO:0007669"/>
    <property type="project" value="UniProtKB-KW"/>
</dbReference>
<dbReference type="PROSITE" id="PS51374">
    <property type="entry name" value="NDPK_LIKE"/>
    <property type="match status" value="1"/>
</dbReference>
<accession>A0A1H6VS41</accession>
<dbReference type="NCBIfam" id="NF001908">
    <property type="entry name" value="PRK00668.1"/>
    <property type="match status" value="1"/>
</dbReference>
<dbReference type="AlphaFoldDB" id="A0A1H6VS41"/>
<dbReference type="Gene3D" id="3.30.70.141">
    <property type="entry name" value="Nucleoside diphosphate kinase-like domain"/>
    <property type="match status" value="1"/>
</dbReference>
<dbReference type="InterPro" id="IPR023005">
    <property type="entry name" value="Nucleoside_diP_kinase_AS"/>
</dbReference>
<feature type="binding site" evidence="12 13">
    <location>
        <position position="92"/>
    </location>
    <ligand>
        <name>ATP</name>
        <dbReference type="ChEBI" id="CHEBI:30616"/>
    </ligand>
</feature>
<evidence type="ECO:0000256" key="14">
    <source>
        <dbReference type="RuleBase" id="RU004011"/>
    </source>
</evidence>
<reference evidence="17 18" key="1">
    <citation type="submission" date="2016-10" db="EMBL/GenBank/DDBJ databases">
        <authorList>
            <person name="de Groot N.N."/>
        </authorList>
    </citation>
    <scope>NUCLEOTIDE SEQUENCE [LARGE SCALE GENOMIC DNA]</scope>
    <source>
        <strain evidence="17 18">DSM 2179</strain>
    </source>
</reference>
<feature type="binding site" evidence="12 13">
    <location>
        <position position="10"/>
    </location>
    <ligand>
        <name>ATP</name>
        <dbReference type="ChEBI" id="CHEBI:30616"/>
    </ligand>
</feature>
<dbReference type="PANTHER" id="PTHR46161:SF3">
    <property type="entry name" value="NUCLEOSIDE DIPHOSPHATE KINASE DDB_G0292928-RELATED"/>
    <property type="match status" value="1"/>
</dbReference>
<dbReference type="InterPro" id="IPR001564">
    <property type="entry name" value="Nucleoside_diP_kinase"/>
</dbReference>
<evidence type="ECO:0000256" key="12">
    <source>
        <dbReference type="HAMAP-Rule" id="MF_00451"/>
    </source>
</evidence>
<dbReference type="EMBL" id="FNZK01000003">
    <property type="protein sequence ID" value="SEJ07488.1"/>
    <property type="molecule type" value="Genomic_DNA"/>
</dbReference>
<dbReference type="InterPro" id="IPR034907">
    <property type="entry name" value="NDK-like_dom"/>
</dbReference>
<comment type="function">
    <text evidence="12">Major role in the synthesis of nucleoside triphosphates other than ATP. The ATP gamma phosphate is transferred to the NDP beta phosphate via a ping-pong mechanism, using a phosphorylated active-site intermediate.</text>
</comment>
<keyword evidence="4 12" id="KW-0963">Cytoplasm</keyword>
<evidence type="ECO:0000256" key="15">
    <source>
        <dbReference type="RuleBase" id="RU004013"/>
    </source>
</evidence>
<evidence type="ECO:0000256" key="2">
    <source>
        <dbReference type="ARBA" id="ARBA00012966"/>
    </source>
</evidence>
<keyword evidence="11 12" id="KW-0546">Nucleotide metabolism</keyword>
<dbReference type="PANTHER" id="PTHR46161">
    <property type="entry name" value="NUCLEOSIDE DIPHOSPHATE KINASE"/>
    <property type="match status" value="1"/>
</dbReference>
<comment type="subcellular location">
    <subcellularLocation>
        <location evidence="12">Cytoplasm</location>
    </subcellularLocation>
</comment>
<keyword evidence="18" id="KW-1185">Reference proteome</keyword>
<evidence type="ECO:0000256" key="10">
    <source>
        <dbReference type="ARBA" id="ARBA00022842"/>
    </source>
</evidence>
<evidence type="ECO:0000256" key="11">
    <source>
        <dbReference type="ARBA" id="ARBA00023080"/>
    </source>
</evidence>
<dbReference type="FunFam" id="3.30.70.141:FF:000003">
    <property type="entry name" value="Nucleoside diphosphate kinase"/>
    <property type="match status" value="1"/>
</dbReference>
<evidence type="ECO:0000256" key="4">
    <source>
        <dbReference type="ARBA" id="ARBA00022490"/>
    </source>
</evidence>
<comment type="similarity">
    <text evidence="1 12 13 14">Belongs to the NDK family.</text>
</comment>
<keyword evidence="8 12" id="KW-0418">Kinase</keyword>